<evidence type="ECO:0000313" key="3">
    <source>
        <dbReference type="Proteomes" id="UP000032247"/>
    </source>
</evidence>
<accession>A0A0D1INI1</accession>
<feature type="transmembrane region" description="Helical" evidence="1">
    <location>
        <begin position="15"/>
        <end position="37"/>
    </location>
</feature>
<keyword evidence="1" id="KW-0812">Transmembrane</keyword>
<keyword evidence="1" id="KW-0472">Membrane</keyword>
<dbReference type="EMBL" id="JXBC01000004">
    <property type="protein sequence ID" value="KIU10833.1"/>
    <property type="molecule type" value="Genomic_DNA"/>
</dbReference>
<dbReference type="Proteomes" id="UP000032247">
    <property type="component" value="Unassembled WGS sequence"/>
</dbReference>
<sequence>MKYGDLMLFIHLKNALKLMVLLLYIFLVTHSYILSLFL</sequence>
<organism evidence="2 3">
    <name type="scientific">Bacillus subtilis</name>
    <dbReference type="NCBI Taxonomy" id="1423"/>
    <lineage>
        <taxon>Bacteria</taxon>
        <taxon>Bacillati</taxon>
        <taxon>Bacillota</taxon>
        <taxon>Bacilli</taxon>
        <taxon>Bacillales</taxon>
        <taxon>Bacillaceae</taxon>
        <taxon>Bacillus</taxon>
    </lineage>
</organism>
<evidence type="ECO:0000256" key="1">
    <source>
        <dbReference type="SAM" id="Phobius"/>
    </source>
</evidence>
<name>A0A0D1INI1_BACIU</name>
<comment type="caution">
    <text evidence="2">The sequence shown here is derived from an EMBL/GenBank/DDBJ whole genome shotgun (WGS) entry which is preliminary data.</text>
</comment>
<evidence type="ECO:0000313" key="2">
    <source>
        <dbReference type="EMBL" id="KIU10833.1"/>
    </source>
</evidence>
<proteinExistence type="predicted"/>
<gene>
    <name evidence="2" type="ORF">SC09_Contig25orf00685</name>
</gene>
<reference evidence="2 3" key="1">
    <citation type="submission" date="2014-12" db="EMBL/GenBank/DDBJ databases">
        <title>Comparative genome analysis of Bacillus coagulans HM-08, Clostridium butyricum HM-68, Bacillus subtilis HM-66 and Bacillus licheniformis BL-09.</title>
        <authorList>
            <person name="Zhang H."/>
        </authorList>
    </citation>
    <scope>NUCLEOTIDE SEQUENCE [LARGE SCALE GENOMIC DNA]</scope>
    <source>
        <strain evidence="2 3">HM-66</strain>
    </source>
</reference>
<keyword evidence="1" id="KW-1133">Transmembrane helix</keyword>
<dbReference type="AlphaFoldDB" id="A0A0D1INI1"/>
<protein>
    <submittedName>
        <fullName evidence="2">Uncharacterized protein</fullName>
    </submittedName>
</protein>